<keyword evidence="1" id="KW-0175">Coiled coil</keyword>
<evidence type="ECO:0000256" key="1">
    <source>
        <dbReference type="SAM" id="Coils"/>
    </source>
</evidence>
<sequence length="162" mass="18512">MSREDYSAPLVTIESAPPPSRRSPARPWSVAMARILKSFEYHSHVALEIREQLDTKGVELSRKDDELRWLETETHGLREKLHDLHLLASSEHLDTVVGQAQRLVDDAATDWDAALAKIDEAKKQFTERDAASVELEKLKKQLTDSKASAQKWHGEYKSMNFF</sequence>
<evidence type="ECO:0000313" key="3">
    <source>
        <dbReference type="EMBL" id="KAG8095352.1"/>
    </source>
</evidence>
<dbReference type="EMBL" id="JAAALK010000080">
    <property type="protein sequence ID" value="KAG8095352.1"/>
    <property type="molecule type" value="Genomic_DNA"/>
</dbReference>
<dbReference type="Proteomes" id="UP000729402">
    <property type="component" value="Unassembled WGS sequence"/>
</dbReference>
<proteinExistence type="predicted"/>
<keyword evidence="4" id="KW-1185">Reference proteome</keyword>
<dbReference type="AlphaFoldDB" id="A0A8J6BSZ2"/>
<feature type="region of interest" description="Disordered" evidence="2">
    <location>
        <begin position="1"/>
        <end position="26"/>
    </location>
</feature>
<evidence type="ECO:0000313" key="4">
    <source>
        <dbReference type="Proteomes" id="UP000729402"/>
    </source>
</evidence>
<name>A0A8J6BSZ2_ZIZPA</name>
<evidence type="ECO:0000256" key="2">
    <source>
        <dbReference type="SAM" id="MobiDB-lite"/>
    </source>
</evidence>
<comment type="caution">
    <text evidence="3">The sequence shown here is derived from an EMBL/GenBank/DDBJ whole genome shotgun (WGS) entry which is preliminary data.</text>
</comment>
<reference evidence="3" key="2">
    <citation type="submission" date="2021-02" db="EMBL/GenBank/DDBJ databases">
        <authorList>
            <person name="Kimball J.A."/>
            <person name="Haas M.W."/>
            <person name="Macchietto M."/>
            <person name="Kono T."/>
            <person name="Duquette J."/>
            <person name="Shao M."/>
        </authorList>
    </citation>
    <scope>NUCLEOTIDE SEQUENCE</scope>
    <source>
        <tissue evidence="3">Fresh leaf tissue</tissue>
    </source>
</reference>
<gene>
    <name evidence="3" type="ORF">GUJ93_ZPchr0012g19545</name>
</gene>
<protein>
    <submittedName>
        <fullName evidence="3">Uncharacterized protein</fullName>
    </submittedName>
</protein>
<feature type="coiled-coil region" evidence="1">
    <location>
        <begin position="121"/>
        <end position="148"/>
    </location>
</feature>
<organism evidence="3 4">
    <name type="scientific">Zizania palustris</name>
    <name type="common">Northern wild rice</name>
    <dbReference type="NCBI Taxonomy" id="103762"/>
    <lineage>
        <taxon>Eukaryota</taxon>
        <taxon>Viridiplantae</taxon>
        <taxon>Streptophyta</taxon>
        <taxon>Embryophyta</taxon>
        <taxon>Tracheophyta</taxon>
        <taxon>Spermatophyta</taxon>
        <taxon>Magnoliopsida</taxon>
        <taxon>Liliopsida</taxon>
        <taxon>Poales</taxon>
        <taxon>Poaceae</taxon>
        <taxon>BOP clade</taxon>
        <taxon>Oryzoideae</taxon>
        <taxon>Oryzeae</taxon>
        <taxon>Zizaniinae</taxon>
        <taxon>Zizania</taxon>
    </lineage>
</organism>
<accession>A0A8J6BSZ2</accession>
<reference evidence="3" key="1">
    <citation type="journal article" date="2021" name="bioRxiv">
        <title>Whole Genome Assembly and Annotation of Northern Wild Rice, Zizania palustris L., Supports a Whole Genome Duplication in the Zizania Genus.</title>
        <authorList>
            <person name="Haas M."/>
            <person name="Kono T."/>
            <person name="Macchietto M."/>
            <person name="Millas R."/>
            <person name="McGilp L."/>
            <person name="Shao M."/>
            <person name="Duquette J."/>
            <person name="Hirsch C.N."/>
            <person name="Kimball J."/>
        </authorList>
    </citation>
    <scope>NUCLEOTIDE SEQUENCE</scope>
    <source>
        <tissue evidence="3">Fresh leaf tissue</tissue>
    </source>
</reference>